<comment type="caution">
    <text evidence="15">The sequence shown here is derived from an EMBL/GenBank/DDBJ whole genome shotgun (WGS) entry which is preliminary data.</text>
</comment>
<dbReference type="FunFam" id="1.10.150.850:FF:000001">
    <property type="entry name" value="Transcription elongation factor spt6"/>
    <property type="match status" value="1"/>
</dbReference>
<dbReference type="InterPro" id="IPR037027">
    <property type="entry name" value="YqgF/RNaseH-like_dom_sf"/>
</dbReference>
<dbReference type="InterPro" id="IPR000980">
    <property type="entry name" value="SH2"/>
</dbReference>
<dbReference type="PANTHER" id="PTHR10145">
    <property type="entry name" value="TRANSCRIPTION ELONGATION FACTOR SPT6"/>
    <property type="match status" value="1"/>
</dbReference>
<dbReference type="FunFam" id="1.10.10.2740:FF:000002">
    <property type="entry name" value="Transcription elongation factor Spt6"/>
    <property type="match status" value="1"/>
</dbReference>
<comment type="subcellular location">
    <subcellularLocation>
        <location evidence="2">Chromosome</location>
    </subcellularLocation>
    <subcellularLocation>
        <location evidence="1 10">Nucleus</location>
    </subcellularLocation>
</comment>
<keyword evidence="15" id="KW-0251">Elongation factor</keyword>
<dbReference type="GO" id="GO:0003677">
    <property type="term" value="F:DNA binding"/>
    <property type="evidence" value="ECO:0007669"/>
    <property type="project" value="InterPro"/>
</dbReference>
<feature type="region of interest" description="Disordered" evidence="12">
    <location>
        <begin position="1"/>
        <end position="182"/>
    </location>
</feature>
<dbReference type="InterPro" id="IPR028088">
    <property type="entry name" value="Spt6_HTH_DNA-bd_dom"/>
</dbReference>
<dbReference type="InterPro" id="IPR049540">
    <property type="entry name" value="Spt6-like_S1"/>
</dbReference>
<dbReference type="GO" id="GO:0042393">
    <property type="term" value="F:histone binding"/>
    <property type="evidence" value="ECO:0007669"/>
    <property type="project" value="TreeGrafter"/>
</dbReference>
<dbReference type="SUPFAM" id="SSF53098">
    <property type="entry name" value="Ribonuclease H-like"/>
    <property type="match status" value="1"/>
</dbReference>
<dbReference type="Gene3D" id="3.30.420.140">
    <property type="entry name" value="YqgF/RNase H-like domain"/>
    <property type="match status" value="1"/>
</dbReference>
<dbReference type="InterPro" id="IPR017072">
    <property type="entry name" value="TF_Spt6"/>
</dbReference>
<feature type="domain" description="S1 motif" evidence="14">
    <location>
        <begin position="1114"/>
        <end position="1188"/>
    </location>
</feature>
<dbReference type="Pfam" id="PF22706">
    <property type="entry name" value="Tex_central_region"/>
    <property type="match status" value="1"/>
</dbReference>
<proteinExistence type="inferred from homology"/>
<evidence type="ECO:0000256" key="7">
    <source>
        <dbReference type="ARBA" id="ARBA00023163"/>
    </source>
</evidence>
<keyword evidence="5" id="KW-0158">Chromosome</keyword>
<dbReference type="InterPro" id="IPR028231">
    <property type="entry name" value="Spt6_YqgF"/>
</dbReference>
<keyword evidence="6 11" id="KW-0727">SH2 domain</keyword>
<dbReference type="SMART" id="SM00252">
    <property type="entry name" value="SH2"/>
    <property type="match status" value="1"/>
</dbReference>
<gene>
    <name evidence="15" type="ORF">BCR32DRAFT_264650</name>
</gene>
<feature type="compositionally biased region" description="Acidic residues" evidence="12">
    <location>
        <begin position="1"/>
        <end position="13"/>
    </location>
</feature>
<dbReference type="PROSITE" id="PS50126">
    <property type="entry name" value="S1"/>
    <property type="match status" value="1"/>
</dbReference>
<dbReference type="Gene3D" id="1.10.10.650">
    <property type="entry name" value="RuvA domain 2-like"/>
    <property type="match status" value="1"/>
</dbReference>
<evidence type="ECO:0000256" key="8">
    <source>
        <dbReference type="ARBA" id="ARBA00023242"/>
    </source>
</evidence>
<evidence type="ECO:0000256" key="2">
    <source>
        <dbReference type="ARBA" id="ARBA00004286"/>
    </source>
</evidence>
<dbReference type="GO" id="GO:0031491">
    <property type="term" value="F:nucleosome binding"/>
    <property type="evidence" value="ECO:0007669"/>
    <property type="project" value="TreeGrafter"/>
</dbReference>
<keyword evidence="16" id="KW-1185">Reference proteome</keyword>
<organism evidence="15 16">
    <name type="scientific">Anaeromyces robustus</name>
    <dbReference type="NCBI Taxonomy" id="1754192"/>
    <lineage>
        <taxon>Eukaryota</taxon>
        <taxon>Fungi</taxon>
        <taxon>Fungi incertae sedis</taxon>
        <taxon>Chytridiomycota</taxon>
        <taxon>Chytridiomycota incertae sedis</taxon>
        <taxon>Neocallimastigomycetes</taxon>
        <taxon>Neocallimastigales</taxon>
        <taxon>Neocallimastigaceae</taxon>
        <taxon>Anaeromyces</taxon>
    </lineage>
</organism>
<keyword evidence="7 10" id="KW-0804">Transcription</keyword>
<dbReference type="EMBL" id="MCFG01000015">
    <property type="protein sequence ID" value="ORX86901.1"/>
    <property type="molecule type" value="Genomic_DNA"/>
</dbReference>
<dbReference type="Gene3D" id="3.30.505.10">
    <property type="entry name" value="SH2 domain"/>
    <property type="match status" value="2"/>
</dbReference>
<dbReference type="InterPro" id="IPR012337">
    <property type="entry name" value="RNaseH-like_sf"/>
</dbReference>
<evidence type="ECO:0000256" key="3">
    <source>
        <dbReference type="ARBA" id="ARBA00009253"/>
    </source>
</evidence>
<reference evidence="15 16" key="2">
    <citation type="submission" date="2016-08" db="EMBL/GenBank/DDBJ databases">
        <title>Pervasive Adenine N6-methylation of Active Genes in Fungi.</title>
        <authorList>
            <consortium name="DOE Joint Genome Institute"/>
            <person name="Mondo S.J."/>
            <person name="Dannebaum R.O."/>
            <person name="Kuo R.C."/>
            <person name="Labutti K."/>
            <person name="Haridas S."/>
            <person name="Kuo A."/>
            <person name="Salamov A."/>
            <person name="Ahrendt S.R."/>
            <person name="Lipzen A."/>
            <person name="Sullivan W."/>
            <person name="Andreopoulos W.B."/>
            <person name="Clum A."/>
            <person name="Lindquist E."/>
            <person name="Daum C."/>
            <person name="Ramamoorthy G.K."/>
            <person name="Gryganskyi A."/>
            <person name="Culley D."/>
            <person name="Magnuson J.K."/>
            <person name="James T.Y."/>
            <person name="O'Malley M.A."/>
            <person name="Stajich J.E."/>
            <person name="Spatafora J.W."/>
            <person name="Visel A."/>
            <person name="Grigoriev I.V."/>
        </authorList>
    </citation>
    <scope>NUCLEOTIDE SEQUENCE [LARGE SCALE GENOMIC DNA]</scope>
    <source>
        <strain evidence="15 16">S4</strain>
    </source>
</reference>
<dbReference type="GO" id="GO:0005694">
    <property type="term" value="C:chromosome"/>
    <property type="evidence" value="ECO:0007669"/>
    <property type="project" value="UniProtKB-SubCell"/>
</dbReference>
<evidence type="ECO:0000259" key="14">
    <source>
        <dbReference type="PROSITE" id="PS50126"/>
    </source>
</evidence>
<feature type="compositionally biased region" description="Acidic residues" evidence="12">
    <location>
        <begin position="44"/>
        <end position="68"/>
    </location>
</feature>
<dbReference type="PANTHER" id="PTHR10145:SF6">
    <property type="entry name" value="TRANSCRIPTION ELONGATION FACTOR SPT6"/>
    <property type="match status" value="1"/>
</dbReference>
<dbReference type="Pfam" id="PF14639">
    <property type="entry name" value="YqgF"/>
    <property type="match status" value="1"/>
</dbReference>
<dbReference type="InterPro" id="IPR035420">
    <property type="entry name" value="Spt6_SH2"/>
</dbReference>
<dbReference type="InterPro" id="IPR036860">
    <property type="entry name" value="SH2_dom_sf"/>
</dbReference>
<dbReference type="InterPro" id="IPR028083">
    <property type="entry name" value="Spt6_acidic_N_dom"/>
</dbReference>
<evidence type="ECO:0000256" key="6">
    <source>
        <dbReference type="ARBA" id="ARBA00022999"/>
    </source>
</evidence>
<sequence length="1434" mass="167732">MSEEENSDLDFSDNEVVRPRKSRKIHDEDEEDEDDYTRRNYNSDEAEDDNDNIDDDEDDEGDDIEETEEDKRFIVDDEGVEEEEEEEEEAEISSHKKKKRKKHHSFKDSDSESDLDDEDRMLIAENTGIEWQKPEEKRFKRLKKRRQETSVPSRDKAEEDLSKIFLDDEDAEEGEIKQRDDDHEIYDEDDLRDFIDDDEDELTPEMKEQRANERKEQKQFVKDIGESLGITDDSLFMIQQIFGDGSEYAYAMDINDIQNDEDDVNDINRDNPVRLKDVYEPDEIAERLLTEEDDAIRVKDMPERLQLKYINNPPEGDELNREAIYIAEKILIERSKFKDMNQNPLFRDALRLLRENNYGTIQTPIRDVLRFLREDNYEIPFIFSHRKDFWRDKLMDNELWLIYDYDEEFQAIESKKKLIYSIYETLCNNNSDAKDDKSITESLKQINSIEKAQDLLEYIQIIYGDEIHNESETDEKKLKRPVRGRFYEKMKKSGIGEFVKLFHIKARDLAVGISEGTKKNFPEDEMEAPEKLAEKFVVESNIYLKTPQQIINAAKNMLIQEIANEPLFKEYIRHLFEEHAVIDISPTDRGKREIDENHIYYVFKYIHGKPIVEFDKIIFLQVAKAEKESLITTQIYLENEDQRINDLCEYIISDDYNQYATAWNNLRKEILTKALKEILFPMLSDWLKSKIISEACTTVADCCMRKLENNIIKAPYNDKILEDYDPDGEYCKVVCLSWGDFKMNEAGLCVAVGSNGELVDHCKLEGLQNRNQTAAETSPGAETLKDFLMQHVPDIVIVGGWTPDIITNKMLEKIRNIAHNVSSELNLSKDIPVEIGDDNPAKIYMKSSRAKKEFPLLPPLMLYCISMARTVQDSLMEYAALCNTENEINLLRLDSLQSMVPESLISQRFERAFINAVSHIGVDINRAVQYPEYSNTLQFVSGLGKRKAANIISKIVRSGGVLLSRSDLIHKNIVGANIFMNCASFLRIREKYFNQRRSDMFFDVLDDTRIHPEDYDLARKMAADALDIDEPIEDDENPSQHVEELMNGEAHRLDQLMLDDYAKELEINVIHEPKKITLNQIKEELQKPYKEKRPQWNPLSKDEIFVMLTGETDDTLAEGMVVNVEITYAYKNIIRGILTSGIEAHIDIDNLTGKKVYNVEDHVRAGDVLTGKILSVDKERFTVEVTTAPSDLNQKQNIYYDHYWNYEEEEKDQKLLTAIKKATKRVTRSIQHPYFKAFDYKEAEDYLSKRPKGEIIIRPSSKGNDHLAITWKIDDGVYQHLDIQELEKESEYKLGKILKVNDTQFSELDELVVVYVEPMARWAEEMMNNPKYKKGTLDEINDYLSAQTESKPDRAAYAFCIAHKRPGNFYLAYKFNNNDKPKHEYIQLQPNGFYFRKKTYSSVNDIIREFKTYPKGRAMHRNRQYYSHSRSIRH</sequence>
<dbReference type="SUPFAM" id="SSF55550">
    <property type="entry name" value="SH2 domain"/>
    <property type="match status" value="2"/>
</dbReference>
<evidence type="ECO:0000259" key="13">
    <source>
        <dbReference type="PROSITE" id="PS50001"/>
    </source>
</evidence>
<dbReference type="InterPro" id="IPR010994">
    <property type="entry name" value="RuvA_2-like"/>
</dbReference>
<dbReference type="Pfam" id="PF21710">
    <property type="entry name" value="Spt6_S1"/>
    <property type="match status" value="1"/>
</dbReference>
<protein>
    <recommendedName>
        <fullName evidence="4 10">Transcription elongation factor Spt6</fullName>
    </recommendedName>
</protein>
<dbReference type="GO" id="GO:0008023">
    <property type="term" value="C:transcription elongation factor complex"/>
    <property type="evidence" value="ECO:0007669"/>
    <property type="project" value="TreeGrafter"/>
</dbReference>
<dbReference type="Pfam" id="PF14632">
    <property type="entry name" value="SPT6_acidic"/>
    <property type="match status" value="1"/>
</dbReference>
<dbReference type="Pfam" id="PF14633">
    <property type="entry name" value="SH2_2"/>
    <property type="match status" value="1"/>
</dbReference>
<evidence type="ECO:0000256" key="11">
    <source>
        <dbReference type="PROSITE-ProRule" id="PRU00191"/>
    </source>
</evidence>
<dbReference type="CDD" id="cd09928">
    <property type="entry name" value="SH2_Cterm_SPT6_like"/>
    <property type="match status" value="1"/>
</dbReference>
<comment type="similarity">
    <text evidence="3 10">Belongs to the SPT6 family.</text>
</comment>
<dbReference type="Pfam" id="PF14635">
    <property type="entry name" value="HHH_7"/>
    <property type="match status" value="1"/>
</dbReference>
<dbReference type="STRING" id="1754192.A0A1Y1XME9"/>
<dbReference type="Pfam" id="PF17674">
    <property type="entry name" value="HHH_9"/>
    <property type="match status" value="1"/>
</dbReference>
<dbReference type="PIRSF" id="PIRSF036947">
    <property type="entry name" value="Spt6"/>
    <property type="match status" value="1"/>
</dbReference>
<keyword evidence="8 10" id="KW-0539">Nucleus</keyword>
<evidence type="ECO:0000256" key="5">
    <source>
        <dbReference type="ARBA" id="ARBA00022454"/>
    </source>
</evidence>
<evidence type="ECO:0000256" key="1">
    <source>
        <dbReference type="ARBA" id="ARBA00004123"/>
    </source>
</evidence>
<evidence type="ECO:0000256" key="12">
    <source>
        <dbReference type="SAM" id="MobiDB-lite"/>
    </source>
</evidence>
<dbReference type="PROSITE" id="PS50001">
    <property type="entry name" value="SH2"/>
    <property type="match status" value="1"/>
</dbReference>
<dbReference type="InterPro" id="IPR035018">
    <property type="entry name" value="Spt6_SH2_C"/>
</dbReference>
<dbReference type="Gene3D" id="2.40.50.140">
    <property type="entry name" value="Nucleic acid-binding proteins"/>
    <property type="match status" value="1"/>
</dbReference>
<dbReference type="InterPro" id="IPR032706">
    <property type="entry name" value="Spt6_HHH"/>
</dbReference>
<evidence type="ECO:0000313" key="16">
    <source>
        <dbReference type="Proteomes" id="UP000193944"/>
    </source>
</evidence>
<evidence type="ECO:0000313" key="15">
    <source>
        <dbReference type="EMBL" id="ORX86901.1"/>
    </source>
</evidence>
<evidence type="ECO:0000256" key="9">
    <source>
        <dbReference type="ARBA" id="ARBA00093389"/>
    </source>
</evidence>
<dbReference type="Gene3D" id="1.10.3500.10">
    <property type="entry name" value="Tex N-terminal region-like"/>
    <property type="match status" value="1"/>
</dbReference>
<dbReference type="InterPro" id="IPR023323">
    <property type="entry name" value="Tex-like_dom_sf"/>
</dbReference>
<dbReference type="InterPro" id="IPR042066">
    <property type="entry name" value="Spt6_death-like"/>
</dbReference>
<reference evidence="15 16" key="1">
    <citation type="submission" date="2016-08" db="EMBL/GenBank/DDBJ databases">
        <title>A Parts List for Fungal Cellulosomes Revealed by Comparative Genomics.</title>
        <authorList>
            <consortium name="DOE Joint Genome Institute"/>
            <person name="Haitjema C.H."/>
            <person name="Gilmore S.P."/>
            <person name="Henske J.K."/>
            <person name="Solomon K.V."/>
            <person name="De Groot R."/>
            <person name="Kuo A."/>
            <person name="Mondo S.J."/>
            <person name="Salamov A.A."/>
            <person name="Labutti K."/>
            <person name="Zhao Z."/>
            <person name="Chiniquy J."/>
            <person name="Barry K."/>
            <person name="Brewer H.M."/>
            <person name="Purvine S.O."/>
            <person name="Wright A.T."/>
            <person name="Boxma B."/>
            <person name="Van Alen T."/>
            <person name="Hackstein J.H."/>
            <person name="Baker S.E."/>
            <person name="Grigoriev I.V."/>
            <person name="O'Malley M.A."/>
        </authorList>
    </citation>
    <scope>NUCLEOTIDE SEQUENCE [LARGE SCALE GENOMIC DNA]</scope>
    <source>
        <strain evidence="15 16">S4</strain>
    </source>
</reference>
<dbReference type="SUPFAM" id="SSF50249">
    <property type="entry name" value="Nucleic acid-binding proteins"/>
    <property type="match status" value="1"/>
</dbReference>
<dbReference type="SUPFAM" id="SSF158832">
    <property type="entry name" value="Tex N-terminal region-like"/>
    <property type="match status" value="1"/>
</dbReference>
<dbReference type="SUPFAM" id="SSF47781">
    <property type="entry name" value="RuvA domain 2-like"/>
    <property type="match status" value="2"/>
</dbReference>
<evidence type="ECO:0000256" key="10">
    <source>
        <dbReference type="PIRNR" id="PIRNR036947"/>
    </source>
</evidence>
<dbReference type="Gene3D" id="1.10.10.2740">
    <property type="entry name" value="Spt6, Death-like domain"/>
    <property type="match status" value="1"/>
</dbReference>
<dbReference type="Gene3D" id="1.10.150.850">
    <property type="entry name" value="Spt6, helix-hairpin-helix domain"/>
    <property type="match status" value="1"/>
</dbReference>
<feature type="compositionally biased region" description="Basic and acidic residues" evidence="12">
    <location>
        <begin position="153"/>
        <end position="166"/>
    </location>
</feature>
<dbReference type="CDD" id="cd09918">
    <property type="entry name" value="SH2_Nterm_SPT6_like"/>
    <property type="match status" value="1"/>
</dbReference>
<keyword evidence="15" id="KW-0648">Protein biosynthesis</keyword>
<feature type="compositionally biased region" description="Acidic residues" evidence="12">
    <location>
        <begin position="76"/>
        <end position="91"/>
    </location>
</feature>
<dbReference type="Pfam" id="PF14641">
    <property type="entry name" value="HTH_44"/>
    <property type="match status" value="1"/>
</dbReference>
<feature type="domain" description="SH2" evidence="13">
    <location>
        <begin position="1233"/>
        <end position="1331"/>
    </location>
</feature>
<dbReference type="InterPro" id="IPR035019">
    <property type="entry name" value="Spt6_SH2_N"/>
</dbReference>
<dbReference type="FunFam" id="3.30.505.10:FF:000056">
    <property type="entry name" value="Transcription elongation factor Spt6"/>
    <property type="match status" value="1"/>
</dbReference>
<dbReference type="InterPro" id="IPR003029">
    <property type="entry name" value="S1_domain"/>
</dbReference>
<name>A0A1Y1XME9_9FUNG</name>
<dbReference type="InterPro" id="IPR012340">
    <property type="entry name" value="NA-bd_OB-fold"/>
</dbReference>
<comment type="function">
    <text evidence="9">Histone H3-H4 chaperone that plays a role in maintenance of chromatin structure during RNA polymerase II transcription elongation thereby repressing transcription initiation from cryptic promoters. Mediates the reassembly of nucleosomes onto the promoters of at least a selected set of genes during repression; the nucleosome reassembly is essential for transcriptional repression. Essential for viability.</text>
</comment>
<feature type="compositionally biased region" description="Basic residues" evidence="12">
    <location>
        <begin position="95"/>
        <end position="105"/>
    </location>
</feature>
<dbReference type="GO" id="GO:0003746">
    <property type="term" value="F:translation elongation factor activity"/>
    <property type="evidence" value="ECO:0007669"/>
    <property type="project" value="UniProtKB-KW"/>
</dbReference>
<dbReference type="GO" id="GO:0140673">
    <property type="term" value="P:transcription elongation-coupled chromatin remodeling"/>
    <property type="evidence" value="ECO:0007669"/>
    <property type="project" value="InterPro"/>
</dbReference>
<comment type="function">
    <text evidence="10">Plays a role in maintenance of chromatin structure during RNA polymerase II transcription elongation thereby repressing transcription initiation from cryptic promoters. Mediates the reassembly of nucleosomes onto the promoters of at least a selected set of genes during repression; the nucleosome reassembly is essential for transcriptional repression.</text>
</comment>
<dbReference type="InterPro" id="IPR023319">
    <property type="entry name" value="Tex-like_HTH_dom_sf"/>
</dbReference>
<dbReference type="Proteomes" id="UP000193944">
    <property type="component" value="Unassembled WGS sequence"/>
</dbReference>
<evidence type="ECO:0000256" key="4">
    <source>
        <dbReference type="ARBA" id="ARBA00020248"/>
    </source>
</evidence>
<dbReference type="InterPro" id="IPR055179">
    <property type="entry name" value="Tex-like_central_region"/>
</dbReference>
<dbReference type="GO" id="GO:0034728">
    <property type="term" value="P:nucleosome organization"/>
    <property type="evidence" value="ECO:0007669"/>
    <property type="project" value="TreeGrafter"/>
</dbReference>
<accession>A0A1Y1XME9</accession>
<dbReference type="InterPro" id="IPR041692">
    <property type="entry name" value="HHH_9"/>
</dbReference>
<dbReference type="OrthoDB" id="995477at2759"/>